<dbReference type="Proteomes" id="UP000193577">
    <property type="component" value="Unassembled WGS sequence"/>
</dbReference>
<feature type="transmembrane region" description="Helical" evidence="1">
    <location>
        <begin position="94"/>
        <end position="116"/>
    </location>
</feature>
<dbReference type="RefSeq" id="WP_085302722.1">
    <property type="nucleotide sequence ID" value="NZ_AP022594.1"/>
</dbReference>
<feature type="transmembrane region" description="Helical" evidence="1">
    <location>
        <begin position="17"/>
        <end position="43"/>
    </location>
</feature>
<keyword evidence="3" id="KW-1185">Reference proteome</keyword>
<evidence type="ECO:0000256" key="1">
    <source>
        <dbReference type="SAM" id="Phobius"/>
    </source>
</evidence>
<evidence type="ECO:0008006" key="4">
    <source>
        <dbReference type="Google" id="ProtNLM"/>
    </source>
</evidence>
<gene>
    <name evidence="2" type="ORF">B8W67_05600</name>
</gene>
<organism evidence="2 3">
    <name type="scientific">Mycolicibacillus koreensis</name>
    <dbReference type="NCBI Taxonomy" id="1069220"/>
    <lineage>
        <taxon>Bacteria</taxon>
        <taxon>Bacillati</taxon>
        <taxon>Actinomycetota</taxon>
        <taxon>Actinomycetes</taxon>
        <taxon>Mycobacteriales</taxon>
        <taxon>Mycobacteriaceae</taxon>
        <taxon>Mycolicibacillus</taxon>
    </lineage>
</organism>
<comment type="caution">
    <text evidence="2">The sequence shown here is derived from an EMBL/GenBank/DDBJ whole genome shotgun (WGS) entry which is preliminary data.</text>
</comment>
<dbReference type="EMBL" id="NCXO01000008">
    <property type="protein sequence ID" value="OSC34723.1"/>
    <property type="molecule type" value="Genomic_DNA"/>
</dbReference>
<name>A0AA91SSE2_9MYCO</name>
<accession>A0AA91SSE2</accession>
<sequence>MIDEHAMAPVGTAAPGIALSAIFLAYAAFALLLGLNDFIAFGIDLRRRSGAPLIRPRPITHRRLLLIMGLLILSAAMMVALLCVGTLPPAAVQITSFGAVVVGGSLMLVANGVSFIRRRRDSRNGTGA</sequence>
<keyword evidence="1" id="KW-1133">Transmembrane helix</keyword>
<dbReference type="AlphaFoldDB" id="A0AA91SSE2"/>
<evidence type="ECO:0000313" key="3">
    <source>
        <dbReference type="Proteomes" id="UP000193577"/>
    </source>
</evidence>
<feature type="transmembrane region" description="Helical" evidence="1">
    <location>
        <begin position="64"/>
        <end position="88"/>
    </location>
</feature>
<protein>
    <recommendedName>
        <fullName evidence="4">Transmembrane protein</fullName>
    </recommendedName>
</protein>
<evidence type="ECO:0000313" key="2">
    <source>
        <dbReference type="EMBL" id="OSC34723.1"/>
    </source>
</evidence>
<reference evidence="2 3" key="1">
    <citation type="submission" date="2017-04" db="EMBL/GenBank/DDBJ databases">
        <title>The new phylogeny of genus Mycobacterium.</title>
        <authorList>
            <person name="Tortoli E."/>
            <person name="Trovato A."/>
            <person name="Cirillo D.M."/>
        </authorList>
    </citation>
    <scope>NUCLEOTIDE SEQUENCE [LARGE SCALE GENOMIC DNA]</scope>
    <source>
        <strain evidence="2 3">KCTC 19819</strain>
    </source>
</reference>
<keyword evidence="1" id="KW-0472">Membrane</keyword>
<keyword evidence="1" id="KW-0812">Transmembrane</keyword>
<proteinExistence type="predicted"/>